<evidence type="ECO:0000256" key="1">
    <source>
        <dbReference type="ARBA" id="ARBA00001971"/>
    </source>
</evidence>
<keyword evidence="7 13" id="KW-0812">Transmembrane</keyword>
<dbReference type="PANTHER" id="PTHR30074:SF6">
    <property type="entry name" value="FORMATE DEHYDROGENASE GAMMA SUBUNIT"/>
    <property type="match status" value="1"/>
</dbReference>
<comment type="subcellular location">
    <subcellularLocation>
        <location evidence="2">Cell membrane</location>
        <topology evidence="2">Multi-pass membrane protein</topology>
    </subcellularLocation>
</comment>
<evidence type="ECO:0000256" key="4">
    <source>
        <dbReference type="ARBA" id="ARBA00022448"/>
    </source>
</evidence>
<dbReference type="KEGG" id="fes:HER31_16215"/>
<dbReference type="PANTHER" id="PTHR30074">
    <property type="entry name" value="FORMATE DEHYDROGENASE, NITRATE-INDUCIBLE, CYTOCHROME B556 FDN SUBUNIT"/>
    <property type="match status" value="1"/>
</dbReference>
<evidence type="ECO:0000256" key="8">
    <source>
        <dbReference type="ARBA" id="ARBA00022723"/>
    </source>
</evidence>
<evidence type="ECO:0000256" key="9">
    <source>
        <dbReference type="ARBA" id="ARBA00022982"/>
    </source>
</evidence>
<dbReference type="Proteomes" id="UP000501602">
    <property type="component" value="Chromosome"/>
</dbReference>
<name>A0A6H1UGS0_9GAMM</name>
<evidence type="ECO:0000256" key="11">
    <source>
        <dbReference type="ARBA" id="ARBA00023004"/>
    </source>
</evidence>
<comment type="similarity">
    <text evidence="3">Belongs to the formate dehydrogenase gamma subunit family.</text>
</comment>
<dbReference type="GO" id="GO:0009326">
    <property type="term" value="C:formate dehydrogenase complex"/>
    <property type="evidence" value="ECO:0007669"/>
    <property type="project" value="InterPro"/>
</dbReference>
<reference evidence="16 17" key="1">
    <citation type="submission" date="2020-04" db="EMBL/GenBank/DDBJ databases">
        <title>Ferrimonas sp. S7 isolated from sea water.</title>
        <authorList>
            <person name="Bae S.S."/>
            <person name="Baek K."/>
        </authorList>
    </citation>
    <scope>NUCLEOTIDE SEQUENCE [LARGE SCALE GENOMIC DNA]</scope>
    <source>
        <strain evidence="16 17">S7</strain>
    </source>
</reference>
<feature type="signal peptide" evidence="14">
    <location>
        <begin position="1"/>
        <end position="23"/>
    </location>
</feature>
<feature type="transmembrane region" description="Helical" evidence="13">
    <location>
        <begin position="76"/>
        <end position="101"/>
    </location>
</feature>
<evidence type="ECO:0000256" key="14">
    <source>
        <dbReference type="SAM" id="SignalP"/>
    </source>
</evidence>
<dbReference type="SUPFAM" id="SSF81342">
    <property type="entry name" value="Transmembrane di-heme cytochromes"/>
    <property type="match status" value="1"/>
</dbReference>
<comment type="cofactor">
    <cofactor evidence="1">
        <name>heme</name>
        <dbReference type="ChEBI" id="CHEBI:30413"/>
    </cofactor>
</comment>
<feature type="transmembrane region" description="Helical" evidence="13">
    <location>
        <begin position="228"/>
        <end position="249"/>
    </location>
</feature>
<evidence type="ECO:0000256" key="6">
    <source>
        <dbReference type="ARBA" id="ARBA00022617"/>
    </source>
</evidence>
<keyword evidence="9" id="KW-0249">Electron transport</keyword>
<evidence type="ECO:0000256" key="2">
    <source>
        <dbReference type="ARBA" id="ARBA00004651"/>
    </source>
</evidence>
<proteinExistence type="inferred from homology"/>
<keyword evidence="5" id="KW-1003">Cell membrane</keyword>
<dbReference type="InterPro" id="IPR051817">
    <property type="entry name" value="FDH_cytochrome_b556_subunit"/>
</dbReference>
<dbReference type="EMBL" id="CP051180">
    <property type="protein sequence ID" value="QIZ78305.1"/>
    <property type="molecule type" value="Genomic_DNA"/>
</dbReference>
<dbReference type="GO" id="GO:0009055">
    <property type="term" value="F:electron transfer activity"/>
    <property type="evidence" value="ECO:0007669"/>
    <property type="project" value="InterPro"/>
</dbReference>
<sequence>MLSKTFKPLLMLAALLFSGLALADAANVPEQAGNQAEVVWQALQQGAEGRTTSTAPFAKQAINSYDPALLEVRNNYLSYGIFAAFFGMIGAFIVFIAVNGISKLSDGFSGKLVYRWSKFDLFIHWLGAIPCLLLIITGLTLLAGKFLIEPFLGQAVFAQMGALAKPIHDYMAIPFMLGWLLMSVKWAKNQMPEKADIGWMLVVGGYINFGPFKGKHPHAGFANAGEKMWFWTFALGGAVISATGVILLFPDLVEPSRTLSLISLVIHGITAIVLTAFAVIHIFMATVMSEGGMECMVSGYCDENWAIQHHDLWYDEIKANGTLKYKGE</sequence>
<keyword evidence="4" id="KW-0813">Transport</keyword>
<gene>
    <name evidence="16" type="ORF">HER31_16215</name>
</gene>
<keyword evidence="6" id="KW-0349">Heme</keyword>
<keyword evidence="8" id="KW-0479">Metal-binding</keyword>
<dbReference type="AlphaFoldDB" id="A0A6H1UGS0"/>
<feature type="transmembrane region" description="Helical" evidence="13">
    <location>
        <begin position="261"/>
        <end position="283"/>
    </location>
</feature>
<dbReference type="GO" id="GO:0008863">
    <property type="term" value="F:formate dehydrogenase (NAD+) activity"/>
    <property type="evidence" value="ECO:0007669"/>
    <property type="project" value="InterPro"/>
</dbReference>
<evidence type="ECO:0000313" key="17">
    <source>
        <dbReference type="Proteomes" id="UP000501602"/>
    </source>
</evidence>
<dbReference type="InterPro" id="IPR016174">
    <property type="entry name" value="Di-haem_cyt_TM"/>
</dbReference>
<evidence type="ECO:0000256" key="3">
    <source>
        <dbReference type="ARBA" id="ARBA00010747"/>
    </source>
</evidence>
<dbReference type="FunFam" id="1.20.950.20:FF:000002">
    <property type="entry name" value="Formate dehydrogenase cytochrome b556 subunit"/>
    <property type="match status" value="1"/>
</dbReference>
<accession>A0A6H1UGS0</accession>
<feature type="transmembrane region" description="Helical" evidence="13">
    <location>
        <begin position="122"/>
        <end position="147"/>
    </location>
</feature>
<dbReference type="InterPro" id="IPR006471">
    <property type="entry name" value="Formate_DH_gsu"/>
</dbReference>
<keyword evidence="17" id="KW-1185">Reference proteome</keyword>
<evidence type="ECO:0000256" key="5">
    <source>
        <dbReference type="ARBA" id="ARBA00022475"/>
    </source>
</evidence>
<dbReference type="GO" id="GO:0022904">
    <property type="term" value="P:respiratory electron transport chain"/>
    <property type="evidence" value="ECO:0007669"/>
    <property type="project" value="InterPro"/>
</dbReference>
<evidence type="ECO:0000256" key="10">
    <source>
        <dbReference type="ARBA" id="ARBA00022989"/>
    </source>
</evidence>
<keyword evidence="11" id="KW-0408">Iron</keyword>
<dbReference type="GO" id="GO:0036397">
    <property type="term" value="F:formate dehydrogenase (quinone) activity"/>
    <property type="evidence" value="ECO:0007669"/>
    <property type="project" value="TreeGrafter"/>
</dbReference>
<keyword evidence="10 13" id="KW-1133">Transmembrane helix</keyword>
<feature type="domain" description="Cytochrome b561 bacterial/Ni-hydrogenase" evidence="15">
    <location>
        <begin position="115"/>
        <end position="291"/>
    </location>
</feature>
<dbReference type="Pfam" id="PF01292">
    <property type="entry name" value="Ni_hydr_CYTB"/>
    <property type="match status" value="1"/>
</dbReference>
<dbReference type="RefSeq" id="WP_168662142.1">
    <property type="nucleotide sequence ID" value="NZ_CP051180.1"/>
</dbReference>
<dbReference type="NCBIfam" id="TIGR01583">
    <property type="entry name" value="formate-DH-gamm"/>
    <property type="match status" value="1"/>
</dbReference>
<keyword evidence="12 13" id="KW-0472">Membrane</keyword>
<feature type="chain" id="PRO_5026332044" evidence="14">
    <location>
        <begin position="24"/>
        <end position="328"/>
    </location>
</feature>
<dbReference type="GO" id="GO:0046872">
    <property type="term" value="F:metal ion binding"/>
    <property type="evidence" value="ECO:0007669"/>
    <property type="project" value="UniProtKB-KW"/>
</dbReference>
<evidence type="ECO:0000313" key="16">
    <source>
        <dbReference type="EMBL" id="QIZ78305.1"/>
    </source>
</evidence>
<dbReference type="Gene3D" id="1.20.950.20">
    <property type="entry name" value="Transmembrane di-heme cytochromes, Chain C"/>
    <property type="match status" value="1"/>
</dbReference>
<dbReference type="GO" id="GO:0005886">
    <property type="term" value="C:plasma membrane"/>
    <property type="evidence" value="ECO:0007669"/>
    <property type="project" value="UniProtKB-SubCell"/>
</dbReference>
<evidence type="ECO:0000259" key="15">
    <source>
        <dbReference type="Pfam" id="PF01292"/>
    </source>
</evidence>
<dbReference type="GO" id="GO:0009061">
    <property type="term" value="P:anaerobic respiration"/>
    <property type="evidence" value="ECO:0007669"/>
    <property type="project" value="TreeGrafter"/>
</dbReference>
<protein>
    <submittedName>
        <fullName evidence="16">Formate dehydrogenase subunit gamma</fullName>
    </submittedName>
</protein>
<organism evidence="16 17">
    <name type="scientific">Ferrimonas lipolytica</name>
    <dbReference type="NCBI Taxonomy" id="2724191"/>
    <lineage>
        <taxon>Bacteria</taxon>
        <taxon>Pseudomonadati</taxon>
        <taxon>Pseudomonadota</taxon>
        <taxon>Gammaproteobacteria</taxon>
        <taxon>Alteromonadales</taxon>
        <taxon>Ferrimonadaceae</taxon>
        <taxon>Ferrimonas</taxon>
    </lineage>
</organism>
<evidence type="ECO:0000256" key="12">
    <source>
        <dbReference type="ARBA" id="ARBA00023136"/>
    </source>
</evidence>
<dbReference type="GO" id="GO:0015944">
    <property type="term" value="P:formate oxidation"/>
    <property type="evidence" value="ECO:0007669"/>
    <property type="project" value="UniProtKB-ARBA"/>
</dbReference>
<evidence type="ECO:0000256" key="13">
    <source>
        <dbReference type="SAM" id="Phobius"/>
    </source>
</evidence>
<dbReference type="InterPro" id="IPR011577">
    <property type="entry name" value="Cyt_b561_bac/Ni-Hgenase"/>
</dbReference>
<keyword evidence="14" id="KW-0732">Signal</keyword>
<evidence type="ECO:0000256" key="7">
    <source>
        <dbReference type="ARBA" id="ARBA00022692"/>
    </source>
</evidence>
<feature type="transmembrane region" description="Helical" evidence="13">
    <location>
        <begin position="167"/>
        <end position="184"/>
    </location>
</feature>